<evidence type="ECO:0000256" key="4">
    <source>
        <dbReference type="SAM" id="MobiDB-lite"/>
    </source>
</evidence>
<keyword evidence="3" id="KW-0687">Ribonucleoprotein</keyword>
<dbReference type="Proteomes" id="UP000193411">
    <property type="component" value="Unassembled WGS sequence"/>
</dbReference>
<keyword evidence="2 5" id="KW-0689">Ribosomal protein</keyword>
<dbReference type="NCBIfam" id="TIGR00002">
    <property type="entry name" value="S16"/>
    <property type="match status" value="1"/>
</dbReference>
<comment type="similarity">
    <text evidence="1">Belongs to the bacterial ribosomal protein bS16 family.</text>
</comment>
<dbReference type="SUPFAM" id="SSF54565">
    <property type="entry name" value="Ribosomal protein S16"/>
    <property type="match status" value="1"/>
</dbReference>
<name>A0A1Y2H4U6_9FUNG</name>
<accession>A0A1Y2H4U6</accession>
<protein>
    <submittedName>
        <fullName evidence="5">Ribosomal protein S16 domain-containing protein</fullName>
    </submittedName>
</protein>
<organism evidence="5 6">
    <name type="scientific">Catenaria anguillulae PL171</name>
    <dbReference type="NCBI Taxonomy" id="765915"/>
    <lineage>
        <taxon>Eukaryota</taxon>
        <taxon>Fungi</taxon>
        <taxon>Fungi incertae sedis</taxon>
        <taxon>Blastocladiomycota</taxon>
        <taxon>Blastocladiomycetes</taxon>
        <taxon>Blastocladiales</taxon>
        <taxon>Catenariaceae</taxon>
        <taxon>Catenaria</taxon>
    </lineage>
</organism>
<dbReference type="OrthoDB" id="407221at2759"/>
<evidence type="ECO:0000256" key="2">
    <source>
        <dbReference type="ARBA" id="ARBA00022980"/>
    </source>
</evidence>
<comment type="caution">
    <text evidence="5">The sequence shown here is derived from an EMBL/GenBank/DDBJ whole genome shotgun (WGS) entry which is preliminary data.</text>
</comment>
<proteinExistence type="inferred from homology"/>
<evidence type="ECO:0000313" key="6">
    <source>
        <dbReference type="Proteomes" id="UP000193411"/>
    </source>
</evidence>
<keyword evidence="6" id="KW-1185">Reference proteome</keyword>
<dbReference type="STRING" id="765915.A0A1Y2H4U6"/>
<evidence type="ECO:0000313" key="5">
    <source>
        <dbReference type="EMBL" id="ORZ29588.1"/>
    </source>
</evidence>
<feature type="region of interest" description="Disordered" evidence="4">
    <location>
        <begin position="94"/>
        <end position="118"/>
    </location>
</feature>
<evidence type="ECO:0000256" key="3">
    <source>
        <dbReference type="ARBA" id="ARBA00023274"/>
    </source>
</evidence>
<dbReference type="EMBL" id="MCFL01000156">
    <property type="protein sequence ID" value="ORZ29588.1"/>
    <property type="molecule type" value="Genomic_DNA"/>
</dbReference>
<dbReference type="PANTHER" id="PTHR12919:SF20">
    <property type="entry name" value="SMALL RIBOSOMAL SUBUNIT PROTEIN BS16M"/>
    <property type="match status" value="1"/>
</dbReference>
<dbReference type="GO" id="GO:0003735">
    <property type="term" value="F:structural constituent of ribosome"/>
    <property type="evidence" value="ECO:0007669"/>
    <property type="project" value="InterPro"/>
</dbReference>
<dbReference type="GO" id="GO:0005763">
    <property type="term" value="C:mitochondrial small ribosomal subunit"/>
    <property type="evidence" value="ECO:0007669"/>
    <property type="project" value="TreeGrafter"/>
</dbReference>
<evidence type="ECO:0000256" key="1">
    <source>
        <dbReference type="ARBA" id="ARBA00006668"/>
    </source>
</evidence>
<dbReference type="Gene3D" id="3.30.1320.10">
    <property type="match status" value="1"/>
</dbReference>
<dbReference type="Pfam" id="PF00886">
    <property type="entry name" value="Ribosomal_S16"/>
    <property type="match status" value="1"/>
</dbReference>
<sequence length="118" mass="13104">MVVRIRLARIGGRNNPLFRVVVANNKTRRDGLPLEAVGMYNPVPQPDGTKLVDLAGERVKYWLSVGAQPTPPVKKMLAKAGFIPELPFHLRPFMLDTPGSRRTKQMPPLRDPPAAAKK</sequence>
<dbReference type="PANTHER" id="PTHR12919">
    <property type="entry name" value="30S RIBOSOMAL PROTEIN S16"/>
    <property type="match status" value="1"/>
</dbReference>
<dbReference type="InterPro" id="IPR023803">
    <property type="entry name" value="Ribosomal_bS16_dom_sf"/>
</dbReference>
<dbReference type="HAMAP" id="MF_00385">
    <property type="entry name" value="Ribosomal_bS16"/>
    <property type="match status" value="1"/>
</dbReference>
<dbReference type="AlphaFoldDB" id="A0A1Y2H4U6"/>
<dbReference type="InterPro" id="IPR000307">
    <property type="entry name" value="Ribosomal_bS16"/>
</dbReference>
<dbReference type="GO" id="GO:0032543">
    <property type="term" value="P:mitochondrial translation"/>
    <property type="evidence" value="ECO:0007669"/>
    <property type="project" value="TreeGrafter"/>
</dbReference>
<gene>
    <name evidence="5" type="ORF">BCR44DRAFT_1489939</name>
</gene>
<reference evidence="5 6" key="1">
    <citation type="submission" date="2016-07" db="EMBL/GenBank/DDBJ databases">
        <title>Pervasive Adenine N6-methylation of Active Genes in Fungi.</title>
        <authorList>
            <consortium name="DOE Joint Genome Institute"/>
            <person name="Mondo S.J."/>
            <person name="Dannebaum R.O."/>
            <person name="Kuo R.C."/>
            <person name="Labutti K."/>
            <person name="Haridas S."/>
            <person name="Kuo A."/>
            <person name="Salamov A."/>
            <person name="Ahrendt S.R."/>
            <person name="Lipzen A."/>
            <person name="Sullivan W."/>
            <person name="Andreopoulos W.B."/>
            <person name="Clum A."/>
            <person name="Lindquist E."/>
            <person name="Daum C."/>
            <person name="Ramamoorthy G.K."/>
            <person name="Gryganskyi A."/>
            <person name="Culley D."/>
            <person name="Magnuson J.K."/>
            <person name="James T.Y."/>
            <person name="O'Malley M.A."/>
            <person name="Stajich J.E."/>
            <person name="Spatafora J.W."/>
            <person name="Visel A."/>
            <person name="Grigoriev I.V."/>
        </authorList>
    </citation>
    <scope>NUCLEOTIDE SEQUENCE [LARGE SCALE GENOMIC DNA]</scope>
    <source>
        <strain evidence="5 6">PL171</strain>
    </source>
</reference>